<evidence type="ECO:0000259" key="3">
    <source>
        <dbReference type="Pfam" id="PF07687"/>
    </source>
</evidence>
<accession>A0A1N5TRZ1</accession>
<keyword evidence="4" id="KW-0121">Carboxypeptidase</keyword>
<feature type="binding site" evidence="2">
    <location>
        <position position="100"/>
    </location>
    <ligand>
        <name>Mn(2+)</name>
        <dbReference type="ChEBI" id="CHEBI:29035"/>
        <label>2</label>
    </ligand>
</feature>
<dbReference type="Pfam" id="PF07687">
    <property type="entry name" value="M20_dimer"/>
    <property type="match status" value="1"/>
</dbReference>
<dbReference type="PANTHER" id="PTHR11014:SF63">
    <property type="entry name" value="METALLOPEPTIDASE, PUTATIVE (AFU_ORTHOLOGUE AFUA_6G09600)-RELATED"/>
    <property type="match status" value="1"/>
</dbReference>
<dbReference type="RefSeq" id="WP_021789803.1">
    <property type="nucleotide sequence ID" value="NZ_LT671858.1"/>
</dbReference>
<comment type="cofactor">
    <cofactor evidence="2">
        <name>Mn(2+)</name>
        <dbReference type="ChEBI" id="CHEBI:29035"/>
    </cofactor>
    <text evidence="2">The Mn(2+) ion enhances activity.</text>
</comment>
<dbReference type="EMBL" id="LT719092">
    <property type="protein sequence ID" value="SJK84518.1"/>
    <property type="molecule type" value="Genomic_DNA"/>
</dbReference>
<keyword evidence="2" id="KW-0464">Manganese</keyword>
<reference evidence="4 7" key="1">
    <citation type="submission" date="2016-04" db="EMBL/GenBank/DDBJ databases">
        <authorList>
            <person name="Evans L.H."/>
            <person name="Alamgir A."/>
            <person name="Owens N."/>
            <person name="Weber N.D."/>
            <person name="Virtaneva K."/>
            <person name="Barbian K."/>
            <person name="Babar A."/>
            <person name="Rosenke K."/>
        </authorList>
    </citation>
    <scope>NUCLEOTIDE SEQUENCE [LARGE SCALE GENOMIC DNA]</scope>
    <source>
        <strain evidence="4">S5</strain>
        <strain evidence="7">S5(T) (JCM 30642 \VKM B-2941)</strain>
    </source>
</reference>
<sequence>MADDLSNIDKYVITMRRQFHEFPELSFQEEQTEERIIEELENMGLRPHVVPKGGLYADIKGGSEGKTVALRADMDALPIREENDISFKSRNDGVMHACGHDSHMAMLLGVARSLMQKRDQFNGTVRLLFQRAEEMPPGGAVELIKAGALKNVDYVVGQHVMSGAPSGTVAIFPKECMANADEFRIRIHSKGGHGAYPHTGVDTLMIGAMLVVQAQTIVSRVLDPTEASVITFGRMDSGFRYNVIAPHTELRGTVRTFTEEDRVKSENFLREMVSNLCKTYGAEFEFEFLRGYPAVINNSEVVSVIESVARKVVGEKNIIHPKPQMGGEDFAYYVQQVPGAFYFLGVTDKNEKNPGANHSPQFTIDESALSKGTRLMEEVALKLLS</sequence>
<keyword evidence="4" id="KW-0645">Protease</keyword>
<reference evidence="6" key="3">
    <citation type="submission" date="2016-06" db="EMBL/GenBank/DDBJ databases">
        <authorList>
            <person name="Toshchakov V.S."/>
        </authorList>
    </citation>
    <scope>NUCLEOTIDE SEQUENCE [LARGE SCALE GENOMIC DNA]</scope>
    <source>
        <strain>PM4 (JCM 30641</strain>
        <strain evidence="6">\VKM B-2940)</strain>
    </source>
</reference>
<gene>
    <name evidence="5" type="ORF">CPM_0649</name>
    <name evidence="4" type="ORF">CSP5_0671</name>
</gene>
<evidence type="ECO:0000313" key="4">
    <source>
        <dbReference type="EMBL" id="SIM51290.1"/>
    </source>
</evidence>
<dbReference type="InterPro" id="IPR036264">
    <property type="entry name" value="Bact_exopeptidase_dim_dom"/>
</dbReference>
<feature type="binding site" evidence="2">
    <location>
        <position position="159"/>
    </location>
    <ligand>
        <name>Mn(2+)</name>
        <dbReference type="ChEBI" id="CHEBI:29035"/>
        <label>2</label>
    </ligand>
</feature>
<protein>
    <submittedName>
        <fullName evidence="4">Carboxypeptidase</fullName>
    </submittedName>
</protein>
<reference evidence="5" key="2">
    <citation type="submission" date="2016-06" db="EMBL/GenBank/DDBJ databases">
        <authorList>
            <person name="Olsen C.W."/>
            <person name="Carey S."/>
            <person name="Hinshaw L."/>
            <person name="Karasin A.I."/>
        </authorList>
    </citation>
    <scope>NUCLEOTIDE SEQUENCE [LARGE SCALE GENOMIC DNA]</scope>
    <source>
        <strain evidence="5">PM4</strain>
    </source>
</reference>
<dbReference type="InterPro" id="IPR002933">
    <property type="entry name" value="Peptidase_M20"/>
</dbReference>
<dbReference type="PIRSF" id="PIRSF005962">
    <property type="entry name" value="Pept_M20D_amidohydro"/>
    <property type="match status" value="1"/>
</dbReference>
<evidence type="ECO:0000313" key="5">
    <source>
        <dbReference type="EMBL" id="SJK84518.1"/>
    </source>
</evidence>
<dbReference type="FunFam" id="3.30.70.360:FF:000001">
    <property type="entry name" value="N-acetyldiaminopimelate deacetylase"/>
    <property type="match status" value="1"/>
</dbReference>
<evidence type="ECO:0000256" key="1">
    <source>
        <dbReference type="ARBA" id="ARBA00022801"/>
    </source>
</evidence>
<dbReference type="NCBIfam" id="TIGR01891">
    <property type="entry name" value="amidohydrolases"/>
    <property type="match status" value="1"/>
</dbReference>
<dbReference type="Proteomes" id="UP000187822">
    <property type="component" value="Chromosome I"/>
</dbReference>
<proteinExistence type="predicted"/>
<dbReference type="Proteomes" id="UP000195607">
    <property type="component" value="Chromosome I"/>
</dbReference>
<dbReference type="OrthoDB" id="247417at2157"/>
<dbReference type="STRING" id="1673428.CPM_0649"/>
<keyword evidence="6" id="KW-1185">Reference proteome</keyword>
<dbReference type="Gene3D" id="3.40.630.10">
    <property type="entry name" value="Zn peptidases"/>
    <property type="match status" value="1"/>
</dbReference>
<dbReference type="PANTHER" id="PTHR11014">
    <property type="entry name" value="PEPTIDASE M20 FAMILY MEMBER"/>
    <property type="match status" value="1"/>
</dbReference>
<dbReference type="GO" id="GO:0046872">
    <property type="term" value="F:metal ion binding"/>
    <property type="evidence" value="ECO:0007669"/>
    <property type="project" value="UniProtKB-KW"/>
</dbReference>
<evidence type="ECO:0000313" key="6">
    <source>
        <dbReference type="Proteomes" id="UP000187822"/>
    </source>
</evidence>
<dbReference type="GO" id="GO:0004180">
    <property type="term" value="F:carboxypeptidase activity"/>
    <property type="evidence" value="ECO:0007669"/>
    <property type="project" value="UniProtKB-KW"/>
</dbReference>
<dbReference type="AlphaFoldDB" id="A0A1N5TRZ1"/>
<feature type="binding site" evidence="2">
    <location>
        <position position="358"/>
    </location>
    <ligand>
        <name>Mn(2+)</name>
        <dbReference type="ChEBI" id="CHEBI:29035"/>
        <label>2</label>
    </ligand>
</feature>
<dbReference type="SUPFAM" id="SSF55031">
    <property type="entry name" value="Bacterial exopeptidase dimerisation domain"/>
    <property type="match status" value="1"/>
</dbReference>
<dbReference type="InterPro" id="IPR017439">
    <property type="entry name" value="Amidohydrolase"/>
</dbReference>
<dbReference type="GeneID" id="41587953"/>
<dbReference type="InterPro" id="IPR011650">
    <property type="entry name" value="Peptidase_M20_dimer"/>
</dbReference>
<organism evidence="4 7">
    <name type="scientific">Cuniculiplasma divulgatum</name>
    <dbReference type="NCBI Taxonomy" id="1673428"/>
    <lineage>
        <taxon>Archaea</taxon>
        <taxon>Methanobacteriati</taxon>
        <taxon>Thermoplasmatota</taxon>
        <taxon>Thermoplasmata</taxon>
        <taxon>Thermoplasmatales</taxon>
        <taxon>Cuniculiplasmataceae</taxon>
        <taxon>Cuniculiplasma</taxon>
    </lineage>
</organism>
<dbReference type="Pfam" id="PF01546">
    <property type="entry name" value="Peptidase_M20"/>
    <property type="match status" value="1"/>
</dbReference>
<evidence type="ECO:0000256" key="2">
    <source>
        <dbReference type="PIRSR" id="PIRSR005962-1"/>
    </source>
</evidence>
<dbReference type="KEGG" id="cdiv:CPM_0649"/>
<keyword evidence="1" id="KW-0378">Hydrolase</keyword>
<evidence type="ECO:0000313" key="7">
    <source>
        <dbReference type="Proteomes" id="UP000195607"/>
    </source>
</evidence>
<keyword evidence="2" id="KW-0479">Metal-binding</keyword>
<dbReference type="EMBL" id="LT671858">
    <property type="protein sequence ID" value="SIM51290.1"/>
    <property type="molecule type" value="Genomic_DNA"/>
</dbReference>
<feature type="binding site" evidence="2">
    <location>
        <position position="134"/>
    </location>
    <ligand>
        <name>Mn(2+)</name>
        <dbReference type="ChEBI" id="CHEBI:29035"/>
        <label>2</label>
    </ligand>
</feature>
<dbReference type="Gene3D" id="3.30.70.360">
    <property type="match status" value="1"/>
</dbReference>
<dbReference type="SUPFAM" id="SSF53187">
    <property type="entry name" value="Zn-dependent exopeptidases"/>
    <property type="match status" value="1"/>
</dbReference>
<feature type="domain" description="Peptidase M20 dimerisation" evidence="3">
    <location>
        <begin position="180"/>
        <end position="278"/>
    </location>
</feature>
<feature type="binding site" evidence="2">
    <location>
        <position position="98"/>
    </location>
    <ligand>
        <name>Mn(2+)</name>
        <dbReference type="ChEBI" id="CHEBI:29035"/>
        <label>2</label>
    </ligand>
</feature>
<name>A0A1N5TRZ1_9ARCH</name>